<dbReference type="EMBL" id="CAUYUJ010017097">
    <property type="protein sequence ID" value="CAK0871688.1"/>
    <property type="molecule type" value="Genomic_DNA"/>
</dbReference>
<organism evidence="2 3">
    <name type="scientific">Prorocentrum cordatum</name>
    <dbReference type="NCBI Taxonomy" id="2364126"/>
    <lineage>
        <taxon>Eukaryota</taxon>
        <taxon>Sar</taxon>
        <taxon>Alveolata</taxon>
        <taxon>Dinophyceae</taxon>
        <taxon>Prorocentrales</taxon>
        <taxon>Prorocentraceae</taxon>
        <taxon>Prorocentrum</taxon>
    </lineage>
</organism>
<evidence type="ECO:0000313" key="3">
    <source>
        <dbReference type="Proteomes" id="UP001189429"/>
    </source>
</evidence>
<accession>A0ABN9VEV9</accession>
<gene>
    <name evidence="2" type="ORF">PCOR1329_LOCUS57444</name>
</gene>
<comment type="caution">
    <text evidence="2">The sequence shown here is derived from an EMBL/GenBank/DDBJ whole genome shotgun (WGS) entry which is preliminary data.</text>
</comment>
<dbReference type="Proteomes" id="UP001189429">
    <property type="component" value="Unassembled WGS sequence"/>
</dbReference>
<feature type="region of interest" description="Disordered" evidence="1">
    <location>
        <begin position="35"/>
        <end position="154"/>
    </location>
</feature>
<evidence type="ECO:0000256" key="1">
    <source>
        <dbReference type="SAM" id="MobiDB-lite"/>
    </source>
</evidence>
<proteinExistence type="predicted"/>
<protein>
    <submittedName>
        <fullName evidence="2">Uncharacterized protein</fullName>
    </submittedName>
</protein>
<name>A0ABN9VEV9_9DINO</name>
<feature type="compositionally biased region" description="Low complexity" evidence="1">
    <location>
        <begin position="99"/>
        <end position="127"/>
    </location>
</feature>
<sequence length="192" mass="20806">MDNHGRNIITCGIQICGHGDTNRCAIDANVSAHVGTNTEDGEEEGGTSVEDSRRQGPGKPTTSQADFQDRPSDQQFAKPGWDDPIKRPTFHRSSCRGQRSTPTPAQTSRRTRTSRSPTRPGSRGAPSTRPSTPAPGLRPTWVPTPTTRAPIGDDHDRAISSFDIQIEDYGDTVCSAAAANLNSSSRFGEFWR</sequence>
<keyword evidence="3" id="KW-1185">Reference proteome</keyword>
<evidence type="ECO:0000313" key="2">
    <source>
        <dbReference type="EMBL" id="CAK0871688.1"/>
    </source>
</evidence>
<reference evidence="2" key="1">
    <citation type="submission" date="2023-10" db="EMBL/GenBank/DDBJ databases">
        <authorList>
            <person name="Chen Y."/>
            <person name="Shah S."/>
            <person name="Dougan E. K."/>
            <person name="Thang M."/>
            <person name="Chan C."/>
        </authorList>
    </citation>
    <scope>NUCLEOTIDE SEQUENCE [LARGE SCALE GENOMIC DNA]</scope>
</reference>